<dbReference type="EMBL" id="CP017157">
    <property type="protein sequence ID" value="AOP45687.1"/>
    <property type="molecule type" value="Genomic_DNA"/>
</dbReference>
<evidence type="ECO:0000313" key="5">
    <source>
        <dbReference type="Proteomes" id="UP000094094"/>
    </source>
</evidence>
<dbReference type="RefSeq" id="WP_069567559.1">
    <property type="nucleotide sequence ID" value="NZ_CP017157.1"/>
</dbReference>
<evidence type="ECO:0000256" key="2">
    <source>
        <dbReference type="ARBA" id="ARBA00023002"/>
    </source>
</evidence>
<keyword evidence="5" id="KW-1185">Reference proteome</keyword>
<dbReference type="AlphaFoldDB" id="A0A1D7VG47"/>
<protein>
    <recommendedName>
        <fullName evidence="3">Cupin type-2 domain-containing protein</fullName>
    </recommendedName>
</protein>
<name>A0A1D7VG47_9ACTN</name>
<evidence type="ECO:0000256" key="1">
    <source>
        <dbReference type="ARBA" id="ARBA00022964"/>
    </source>
</evidence>
<feature type="domain" description="Cupin type-2" evidence="3">
    <location>
        <begin position="102"/>
        <end position="164"/>
    </location>
</feature>
<dbReference type="Gene3D" id="2.60.120.10">
    <property type="entry name" value="Jelly Rolls"/>
    <property type="match status" value="1"/>
</dbReference>
<dbReference type="GO" id="GO:0051213">
    <property type="term" value="F:dioxygenase activity"/>
    <property type="evidence" value="ECO:0007669"/>
    <property type="project" value="UniProtKB-KW"/>
</dbReference>
<dbReference type="OrthoDB" id="285029at2"/>
<dbReference type="InterPro" id="IPR047183">
    <property type="entry name" value="GDO-like"/>
</dbReference>
<dbReference type="InterPro" id="IPR014710">
    <property type="entry name" value="RmlC-like_jellyroll"/>
</dbReference>
<accession>A0A1D7VG47</accession>
<organism evidence="4 5">
    <name type="scientific">Streptomyces lydicus</name>
    <dbReference type="NCBI Taxonomy" id="47763"/>
    <lineage>
        <taxon>Bacteria</taxon>
        <taxon>Bacillati</taxon>
        <taxon>Actinomycetota</taxon>
        <taxon>Actinomycetes</taxon>
        <taxon>Kitasatosporales</taxon>
        <taxon>Streptomycetaceae</taxon>
        <taxon>Streptomyces</taxon>
    </lineage>
</organism>
<dbReference type="InterPro" id="IPR011051">
    <property type="entry name" value="RmlC_Cupin_sf"/>
</dbReference>
<keyword evidence="2" id="KW-0560">Oxidoreductase</keyword>
<feature type="domain" description="Cupin type-2" evidence="3">
    <location>
        <begin position="272"/>
        <end position="336"/>
    </location>
</feature>
<proteinExistence type="predicted"/>
<dbReference type="CDD" id="cd02216">
    <property type="entry name" value="cupin_GDO-like_N"/>
    <property type="match status" value="1"/>
</dbReference>
<sequence>MSPALTGVARPGRTGPAEPETFAGRLLHHHAVGRWSAANENQSWTPAPRSVPALWRYAELRPFAVEAAEFVKGEDAALRVITHLNPGHPDHEAAVGHLYSGLQTLKPHERMTAHRHAASAIRFVLEGEGGWTAVDGDRMPVGPGDVVITPSRLWHEHGNDADDGLVIWQDCTDDPLVNTLGANFFELHPQGTHLTGGPRNDTLARYGGLLLPDTRRRAENSPLFSFPWEKCREALAAAARAGQHSAFDGVIMEYTNPATGGSVTPTVGAKLQLLAAGEHTRSHRHTGSVVYVAAQGRGTVTIDGVDHAWSAGDTFCVPSWSWHSHANPGTEEAVLFSYNEFPLLERLGLYAEEPAGQ</sequence>
<dbReference type="Pfam" id="PF07883">
    <property type="entry name" value="Cupin_2"/>
    <property type="match status" value="2"/>
</dbReference>
<gene>
    <name evidence="4" type="ORF">SL103_05025</name>
</gene>
<evidence type="ECO:0000259" key="3">
    <source>
        <dbReference type="Pfam" id="PF07883"/>
    </source>
</evidence>
<dbReference type="CDD" id="cd06992">
    <property type="entry name" value="cupin_GDO-like_C"/>
    <property type="match status" value="1"/>
</dbReference>
<keyword evidence="1" id="KW-0223">Dioxygenase</keyword>
<dbReference type="KEGG" id="slc:SL103_05025"/>
<dbReference type="SUPFAM" id="SSF51182">
    <property type="entry name" value="RmlC-like cupins"/>
    <property type="match status" value="1"/>
</dbReference>
<reference evidence="4 5" key="1">
    <citation type="submission" date="2016-09" db="EMBL/GenBank/DDBJ databases">
        <title>Complete genome sequencing of Streptomyces lydicus 103 and metabolic pathways analysis of antibiotic biosynthesis.</title>
        <authorList>
            <person name="Jia N."/>
            <person name="Ding M.-Z."/>
            <person name="Gao F."/>
            <person name="Yuan Y.-J."/>
        </authorList>
    </citation>
    <scope>NUCLEOTIDE SEQUENCE [LARGE SCALE GENOMIC DNA]</scope>
    <source>
        <strain evidence="4 5">103</strain>
    </source>
</reference>
<evidence type="ECO:0000313" key="4">
    <source>
        <dbReference type="EMBL" id="AOP45687.1"/>
    </source>
</evidence>
<dbReference type="InterPro" id="IPR013096">
    <property type="entry name" value="Cupin_2"/>
</dbReference>
<dbReference type="Proteomes" id="UP000094094">
    <property type="component" value="Chromosome"/>
</dbReference>
<dbReference type="PANTHER" id="PTHR41517:SF1">
    <property type="entry name" value="CUPIN"/>
    <property type="match status" value="1"/>
</dbReference>
<dbReference type="PANTHER" id="PTHR41517">
    <property type="entry name" value="1,2-DIOXYGENASE PROTEIN-RELATED"/>
    <property type="match status" value="1"/>
</dbReference>